<sequence length="131" mass="15285">MNGSSESHEKPPYPYFYYGVVNTTLSLILLVLSVIVMIRVKKHKEVMFTAQVFFYCLYCALTFCLWTFVEPLLEPKPIVWFWTNLPWIFWNGAHSVMCLTFNRSIRGNVVALLRRSVSPQKSTSTMRKCYG</sequence>
<protein>
    <recommendedName>
        <fullName evidence="4">7TM GPCR serpentine receptor class x (Srx) domain-containing protein</fullName>
    </recommendedName>
</protein>
<proteinExistence type="predicted"/>
<dbReference type="OrthoDB" id="10503612at2759"/>
<dbReference type="AlphaFoldDB" id="A0A016VSK6"/>
<comment type="caution">
    <text evidence="2">The sequence shown here is derived from an EMBL/GenBank/DDBJ whole genome shotgun (WGS) entry which is preliminary data.</text>
</comment>
<name>A0A016VSK6_9BILA</name>
<dbReference type="EMBL" id="JARK01001341">
    <property type="protein sequence ID" value="EYC30400.1"/>
    <property type="molecule type" value="Genomic_DNA"/>
</dbReference>
<keyword evidence="1" id="KW-0472">Membrane</keyword>
<evidence type="ECO:0000256" key="1">
    <source>
        <dbReference type="SAM" id="Phobius"/>
    </source>
</evidence>
<feature type="transmembrane region" description="Helical" evidence="1">
    <location>
        <begin position="15"/>
        <end position="40"/>
    </location>
</feature>
<feature type="transmembrane region" description="Helical" evidence="1">
    <location>
        <begin position="52"/>
        <end position="69"/>
    </location>
</feature>
<keyword evidence="3" id="KW-1185">Reference proteome</keyword>
<reference evidence="3" key="1">
    <citation type="journal article" date="2015" name="Nat. Genet.">
        <title>The genome and transcriptome of the zoonotic hookworm Ancylostoma ceylanicum identify infection-specific gene families.</title>
        <authorList>
            <person name="Schwarz E.M."/>
            <person name="Hu Y."/>
            <person name="Antoshechkin I."/>
            <person name="Miller M.M."/>
            <person name="Sternberg P.W."/>
            <person name="Aroian R.V."/>
        </authorList>
    </citation>
    <scope>NUCLEOTIDE SEQUENCE</scope>
    <source>
        <strain evidence="3">HY135</strain>
    </source>
</reference>
<dbReference type="Proteomes" id="UP000024635">
    <property type="component" value="Unassembled WGS sequence"/>
</dbReference>
<feature type="transmembrane region" description="Helical" evidence="1">
    <location>
        <begin position="81"/>
        <end position="101"/>
    </location>
</feature>
<evidence type="ECO:0008006" key="4">
    <source>
        <dbReference type="Google" id="ProtNLM"/>
    </source>
</evidence>
<keyword evidence="1" id="KW-1133">Transmembrane helix</keyword>
<gene>
    <name evidence="2" type="primary">Acey_s0005.g2631</name>
    <name evidence="2" type="ORF">Y032_0005g2631</name>
</gene>
<organism evidence="2 3">
    <name type="scientific">Ancylostoma ceylanicum</name>
    <dbReference type="NCBI Taxonomy" id="53326"/>
    <lineage>
        <taxon>Eukaryota</taxon>
        <taxon>Metazoa</taxon>
        <taxon>Ecdysozoa</taxon>
        <taxon>Nematoda</taxon>
        <taxon>Chromadorea</taxon>
        <taxon>Rhabditida</taxon>
        <taxon>Rhabditina</taxon>
        <taxon>Rhabditomorpha</taxon>
        <taxon>Strongyloidea</taxon>
        <taxon>Ancylostomatidae</taxon>
        <taxon>Ancylostomatinae</taxon>
        <taxon>Ancylostoma</taxon>
    </lineage>
</organism>
<accession>A0A016VSK6</accession>
<evidence type="ECO:0000313" key="2">
    <source>
        <dbReference type="EMBL" id="EYC30400.1"/>
    </source>
</evidence>
<evidence type="ECO:0000313" key="3">
    <source>
        <dbReference type="Proteomes" id="UP000024635"/>
    </source>
</evidence>
<keyword evidence="1" id="KW-0812">Transmembrane</keyword>